<dbReference type="GO" id="GO:0004758">
    <property type="term" value="F:serine C-palmitoyltransferase activity"/>
    <property type="evidence" value="ECO:0007669"/>
    <property type="project" value="UniProtKB-EC"/>
</dbReference>
<keyword evidence="6 15" id="KW-0808">Transferase</keyword>
<dbReference type="GO" id="GO:0030170">
    <property type="term" value="F:pyridoxal phosphate binding"/>
    <property type="evidence" value="ECO:0007669"/>
    <property type="project" value="InterPro"/>
</dbReference>
<evidence type="ECO:0000256" key="1">
    <source>
        <dbReference type="ARBA" id="ARBA00001933"/>
    </source>
</evidence>
<evidence type="ECO:0000256" key="4">
    <source>
        <dbReference type="ARBA" id="ARBA00008392"/>
    </source>
</evidence>
<name>A0A0B2VQG7_TOXCA</name>
<evidence type="ECO:0000259" key="14">
    <source>
        <dbReference type="Pfam" id="PF00155"/>
    </source>
</evidence>
<evidence type="ECO:0000313" key="15">
    <source>
        <dbReference type="EMBL" id="KHN85741.1"/>
    </source>
</evidence>
<dbReference type="GO" id="GO:0016020">
    <property type="term" value="C:membrane"/>
    <property type="evidence" value="ECO:0007669"/>
    <property type="project" value="GOC"/>
</dbReference>
<evidence type="ECO:0000256" key="6">
    <source>
        <dbReference type="ARBA" id="ARBA00022679"/>
    </source>
</evidence>
<keyword evidence="7" id="KW-0663">Pyridoxal phosphate</keyword>
<dbReference type="PANTHER" id="PTHR13693:SF2">
    <property type="entry name" value="SERINE PALMITOYLTRANSFERASE 1"/>
    <property type="match status" value="1"/>
</dbReference>
<evidence type="ECO:0000256" key="9">
    <source>
        <dbReference type="ARBA" id="ARBA00023098"/>
    </source>
</evidence>
<dbReference type="EC" id="2.3.1.50" evidence="5"/>
<dbReference type="InterPro" id="IPR050087">
    <property type="entry name" value="AON_synthase_class-II"/>
</dbReference>
<comment type="similarity">
    <text evidence="4">Belongs to the class-II pyridoxal-phosphate-dependent aminotransferase family.</text>
</comment>
<evidence type="ECO:0000256" key="2">
    <source>
        <dbReference type="ARBA" id="ARBA00004760"/>
    </source>
</evidence>
<dbReference type="OrthoDB" id="3168162at2759"/>
<accession>A0A0B2VQG7</accession>
<dbReference type="GO" id="GO:0005783">
    <property type="term" value="C:endoplasmic reticulum"/>
    <property type="evidence" value="ECO:0007669"/>
    <property type="project" value="TreeGrafter"/>
</dbReference>
<evidence type="ECO:0000256" key="8">
    <source>
        <dbReference type="ARBA" id="ARBA00022919"/>
    </source>
</evidence>
<dbReference type="InterPro" id="IPR015422">
    <property type="entry name" value="PyrdxlP-dep_Trfase_small"/>
</dbReference>
<comment type="pathway">
    <text evidence="3">Sphingolipid metabolism.</text>
</comment>
<reference evidence="15 16" key="1">
    <citation type="submission" date="2014-11" db="EMBL/GenBank/DDBJ databases">
        <title>Genetic blueprint of the zoonotic pathogen Toxocara canis.</title>
        <authorList>
            <person name="Zhu X.-Q."/>
            <person name="Korhonen P.K."/>
            <person name="Cai H."/>
            <person name="Young N.D."/>
            <person name="Nejsum P."/>
            <person name="von Samson-Himmelstjerna G."/>
            <person name="Boag P.R."/>
            <person name="Tan P."/>
            <person name="Li Q."/>
            <person name="Min J."/>
            <person name="Yang Y."/>
            <person name="Wang X."/>
            <person name="Fang X."/>
            <person name="Hall R.S."/>
            <person name="Hofmann A."/>
            <person name="Sternberg P.W."/>
            <person name="Jex A.R."/>
            <person name="Gasser R.B."/>
        </authorList>
    </citation>
    <scope>NUCLEOTIDE SEQUENCE [LARGE SCALE GENOMIC DNA]</scope>
    <source>
        <strain evidence="15">PN_DK_2014</strain>
    </source>
</reference>
<keyword evidence="16" id="KW-1185">Reference proteome</keyword>
<organism evidence="15 16">
    <name type="scientific">Toxocara canis</name>
    <name type="common">Canine roundworm</name>
    <dbReference type="NCBI Taxonomy" id="6265"/>
    <lineage>
        <taxon>Eukaryota</taxon>
        <taxon>Metazoa</taxon>
        <taxon>Ecdysozoa</taxon>
        <taxon>Nematoda</taxon>
        <taxon>Chromadorea</taxon>
        <taxon>Rhabditida</taxon>
        <taxon>Spirurina</taxon>
        <taxon>Ascaridomorpha</taxon>
        <taxon>Ascaridoidea</taxon>
        <taxon>Toxocaridae</taxon>
        <taxon>Toxocara</taxon>
    </lineage>
</organism>
<comment type="caution">
    <text evidence="15">The sequence shown here is derived from an EMBL/GenBank/DDBJ whole genome shotgun (WGS) entry which is preliminary data.</text>
</comment>
<keyword evidence="8" id="KW-0746">Sphingolipid metabolism</keyword>
<dbReference type="InterPro" id="IPR015421">
    <property type="entry name" value="PyrdxlP-dep_Trfase_major"/>
</dbReference>
<evidence type="ECO:0000256" key="10">
    <source>
        <dbReference type="ARBA" id="ARBA00023315"/>
    </source>
</evidence>
<proteinExistence type="inferred from homology"/>
<evidence type="ECO:0000256" key="13">
    <source>
        <dbReference type="ARBA" id="ARBA00042649"/>
    </source>
</evidence>
<sequence length="138" mass="15438">MPRVTEHYGVDVVDVDMIMASLENALASTGGFCAGRSFVVGHQRLSGLGYCFSASLPPLLATAASEGLRIMDAEPERFRRLRANCKVLHVGLLEAFKGTKFEVNCSEFSPIQHVYYRDDDREVMEKKLNELVDQVSYF</sequence>
<evidence type="ECO:0000256" key="7">
    <source>
        <dbReference type="ARBA" id="ARBA00022898"/>
    </source>
</evidence>
<dbReference type="STRING" id="6265.A0A0B2VQG7"/>
<dbReference type="GO" id="GO:0046512">
    <property type="term" value="P:sphingosine biosynthetic process"/>
    <property type="evidence" value="ECO:0007669"/>
    <property type="project" value="TreeGrafter"/>
</dbReference>
<dbReference type="PANTHER" id="PTHR13693">
    <property type="entry name" value="CLASS II AMINOTRANSFERASE/8-AMINO-7-OXONONANOATE SYNTHASE"/>
    <property type="match status" value="1"/>
</dbReference>
<comment type="cofactor">
    <cofactor evidence="1">
        <name>pyridoxal 5'-phosphate</name>
        <dbReference type="ChEBI" id="CHEBI:597326"/>
    </cofactor>
</comment>
<keyword evidence="9" id="KW-0443">Lipid metabolism</keyword>
<dbReference type="Gene3D" id="3.90.1150.10">
    <property type="entry name" value="Aspartate Aminotransferase, domain 1"/>
    <property type="match status" value="1"/>
</dbReference>
<comment type="pathway">
    <text evidence="2">Lipid metabolism; sphingolipid metabolism.</text>
</comment>
<evidence type="ECO:0000313" key="16">
    <source>
        <dbReference type="Proteomes" id="UP000031036"/>
    </source>
</evidence>
<dbReference type="SUPFAM" id="SSF53383">
    <property type="entry name" value="PLP-dependent transferases"/>
    <property type="match status" value="1"/>
</dbReference>
<protein>
    <recommendedName>
        <fullName evidence="11">Serine palmitoyltransferase 1</fullName>
        <ecNumber evidence="5">2.3.1.50</ecNumber>
    </recommendedName>
    <alternativeName>
        <fullName evidence="12">Long chain base biosynthesis protein 1</fullName>
    </alternativeName>
    <alternativeName>
        <fullName evidence="13">Serine-palmitoyl-CoA transferase 1</fullName>
    </alternativeName>
</protein>
<dbReference type="Pfam" id="PF00155">
    <property type="entry name" value="Aminotran_1_2"/>
    <property type="match status" value="1"/>
</dbReference>
<evidence type="ECO:0000256" key="12">
    <source>
        <dbReference type="ARBA" id="ARBA00041765"/>
    </source>
</evidence>
<keyword evidence="10" id="KW-0012">Acyltransferase</keyword>
<gene>
    <name evidence="15" type="primary">Sptlc1</name>
    <name evidence="15" type="ORF">Tcan_12375</name>
</gene>
<evidence type="ECO:0000256" key="3">
    <source>
        <dbReference type="ARBA" id="ARBA00004991"/>
    </source>
</evidence>
<dbReference type="InterPro" id="IPR015424">
    <property type="entry name" value="PyrdxlP-dep_Trfase"/>
</dbReference>
<evidence type="ECO:0000256" key="5">
    <source>
        <dbReference type="ARBA" id="ARBA00013220"/>
    </source>
</evidence>
<dbReference type="AlphaFoldDB" id="A0A0B2VQG7"/>
<dbReference type="InterPro" id="IPR004839">
    <property type="entry name" value="Aminotransferase_I/II_large"/>
</dbReference>
<dbReference type="GO" id="GO:0046513">
    <property type="term" value="P:ceramide biosynthetic process"/>
    <property type="evidence" value="ECO:0007669"/>
    <property type="project" value="TreeGrafter"/>
</dbReference>
<dbReference type="Gene3D" id="3.40.640.10">
    <property type="entry name" value="Type I PLP-dependent aspartate aminotransferase-like (Major domain)"/>
    <property type="match status" value="1"/>
</dbReference>
<evidence type="ECO:0000256" key="11">
    <source>
        <dbReference type="ARBA" id="ARBA00041066"/>
    </source>
</evidence>
<dbReference type="EMBL" id="JPKZ01000732">
    <property type="protein sequence ID" value="KHN85741.1"/>
    <property type="molecule type" value="Genomic_DNA"/>
</dbReference>
<dbReference type="Proteomes" id="UP000031036">
    <property type="component" value="Unassembled WGS sequence"/>
</dbReference>
<feature type="domain" description="Aminotransferase class I/classII large" evidence="14">
    <location>
        <begin position="15"/>
        <end position="114"/>
    </location>
</feature>